<comment type="caution">
    <text evidence="1">The sequence shown here is derived from an EMBL/GenBank/DDBJ whole genome shotgun (WGS) entry which is preliminary data.</text>
</comment>
<dbReference type="AlphaFoldDB" id="A0A834PEK4"/>
<sequence>MFTPSRVKSQIIRGRNGIVHEAVEPRLMVTVQFELWRSAVRNAGRKTATFINISPVHSYSLTHIGSLLSRRISFQSSTNDQDRYSIVSHNRADTLRALKGNKHIPTCDARTYESVEALCVETSVSVARSTTTTMAGWLDGQYTDAMLAGNRPGR</sequence>
<dbReference type="Proteomes" id="UP000600918">
    <property type="component" value="Unassembled WGS sequence"/>
</dbReference>
<reference evidence="1" key="1">
    <citation type="journal article" date="2020" name="G3 (Bethesda)">
        <title>High-Quality Assemblies for Three Invasive Social Wasps from the &lt;i&gt;Vespula&lt;/i&gt; Genus.</title>
        <authorList>
            <person name="Harrop T.W.R."/>
            <person name="Guhlin J."/>
            <person name="McLaughlin G.M."/>
            <person name="Permina E."/>
            <person name="Stockwell P."/>
            <person name="Gilligan J."/>
            <person name="Le Lec M.F."/>
            <person name="Gruber M.A.M."/>
            <person name="Quinn O."/>
            <person name="Lovegrove M."/>
            <person name="Duncan E.J."/>
            <person name="Remnant E.J."/>
            <person name="Van Eeckhoven J."/>
            <person name="Graham B."/>
            <person name="Knapp R.A."/>
            <person name="Langford K.W."/>
            <person name="Kronenberg Z."/>
            <person name="Press M.O."/>
            <person name="Eacker S.M."/>
            <person name="Wilson-Rankin E.E."/>
            <person name="Purcell J."/>
            <person name="Lester P.J."/>
            <person name="Dearden P.K."/>
        </authorList>
    </citation>
    <scope>NUCLEOTIDE SEQUENCE</scope>
    <source>
        <strain evidence="1">Volc-1</strain>
    </source>
</reference>
<protein>
    <submittedName>
        <fullName evidence="1">Uncharacterized protein</fullName>
    </submittedName>
</protein>
<organism evidence="1 2">
    <name type="scientific">Vespula pensylvanica</name>
    <name type="common">Western yellow jacket</name>
    <name type="synonym">Wasp</name>
    <dbReference type="NCBI Taxonomy" id="30213"/>
    <lineage>
        <taxon>Eukaryota</taxon>
        <taxon>Metazoa</taxon>
        <taxon>Ecdysozoa</taxon>
        <taxon>Arthropoda</taxon>
        <taxon>Hexapoda</taxon>
        <taxon>Insecta</taxon>
        <taxon>Pterygota</taxon>
        <taxon>Neoptera</taxon>
        <taxon>Endopterygota</taxon>
        <taxon>Hymenoptera</taxon>
        <taxon>Apocrita</taxon>
        <taxon>Aculeata</taxon>
        <taxon>Vespoidea</taxon>
        <taxon>Vespidae</taxon>
        <taxon>Vespinae</taxon>
        <taxon>Vespula</taxon>
    </lineage>
</organism>
<dbReference type="EMBL" id="JACSDY010000001">
    <property type="protein sequence ID" value="KAF7438205.1"/>
    <property type="molecule type" value="Genomic_DNA"/>
</dbReference>
<accession>A0A834PEK4</accession>
<evidence type="ECO:0000313" key="2">
    <source>
        <dbReference type="Proteomes" id="UP000600918"/>
    </source>
</evidence>
<proteinExistence type="predicted"/>
<name>A0A834PEK4_VESPE</name>
<gene>
    <name evidence="1" type="ORF">H0235_000596</name>
</gene>
<evidence type="ECO:0000313" key="1">
    <source>
        <dbReference type="EMBL" id="KAF7438205.1"/>
    </source>
</evidence>
<keyword evidence="2" id="KW-1185">Reference proteome</keyword>